<reference evidence="3" key="1">
    <citation type="journal article" date="2020" name="Stud. Mycol.">
        <title>101 Dothideomycetes genomes: A test case for predicting lifestyles and emergence of pathogens.</title>
        <authorList>
            <person name="Haridas S."/>
            <person name="Albert R."/>
            <person name="Binder M."/>
            <person name="Bloem J."/>
            <person name="LaButti K."/>
            <person name="Salamov A."/>
            <person name="Andreopoulos B."/>
            <person name="Baker S."/>
            <person name="Barry K."/>
            <person name="Bills G."/>
            <person name="Bluhm B."/>
            <person name="Cannon C."/>
            <person name="Castanera R."/>
            <person name="Culley D."/>
            <person name="Daum C."/>
            <person name="Ezra D."/>
            <person name="Gonzalez J."/>
            <person name="Henrissat B."/>
            <person name="Kuo A."/>
            <person name="Liang C."/>
            <person name="Lipzen A."/>
            <person name="Lutzoni F."/>
            <person name="Magnuson J."/>
            <person name="Mondo S."/>
            <person name="Nolan M."/>
            <person name="Ohm R."/>
            <person name="Pangilinan J."/>
            <person name="Park H.-J."/>
            <person name="Ramirez L."/>
            <person name="Alfaro M."/>
            <person name="Sun H."/>
            <person name="Tritt A."/>
            <person name="Yoshinaga Y."/>
            <person name="Zwiers L.-H."/>
            <person name="Turgeon B."/>
            <person name="Goodwin S."/>
            <person name="Spatafora J."/>
            <person name="Crous P."/>
            <person name="Grigoriev I."/>
        </authorList>
    </citation>
    <scope>NUCLEOTIDE SEQUENCE [LARGE SCALE GENOMIC DNA]</scope>
    <source>
        <strain evidence="3">CBS 304.66</strain>
    </source>
</reference>
<comment type="caution">
    <text evidence="2">The sequence shown here is derived from an EMBL/GenBank/DDBJ whole genome shotgun (WGS) entry which is preliminary data.</text>
</comment>
<dbReference type="Proteomes" id="UP000800093">
    <property type="component" value="Unassembled WGS sequence"/>
</dbReference>
<dbReference type="OrthoDB" id="3858188at2759"/>
<keyword evidence="3" id="KW-1185">Reference proteome</keyword>
<evidence type="ECO:0000313" key="2">
    <source>
        <dbReference type="EMBL" id="KAF2267450.1"/>
    </source>
</evidence>
<feature type="region of interest" description="Disordered" evidence="1">
    <location>
        <begin position="1"/>
        <end position="27"/>
    </location>
</feature>
<dbReference type="AlphaFoldDB" id="A0A9P4N2M3"/>
<protein>
    <submittedName>
        <fullName evidence="2">Uncharacterized protein</fullName>
    </submittedName>
</protein>
<dbReference type="EMBL" id="ML986591">
    <property type="protein sequence ID" value="KAF2267450.1"/>
    <property type="molecule type" value="Genomic_DNA"/>
</dbReference>
<name>A0A9P4N2M3_9PLEO</name>
<evidence type="ECO:0000256" key="1">
    <source>
        <dbReference type="SAM" id="MobiDB-lite"/>
    </source>
</evidence>
<proteinExistence type="predicted"/>
<accession>A0A9P4N2M3</accession>
<sequence>MQDLKSSKWAPRTPAEQQAFSRTERLKQDKEKASRLLSRLRWKAESLMASYNRAMDILRSETGNGHMNAHSEHCYAFALGTSSKQAESMFKVDFFEFYTLLERYITLCLAVLGVNVSSGSNGIGENVNALRYITNPDLQRTRPLASHQFHANLLTALDQPNSPLASSFGNQDVRIQLSIAKDYRNRWKDDNEQLTGNRTIGSVWGSEDEPKRQPVKLENLELLHMLTVILAGCEYALKTVQGSSSDANLPYTTSAFEQHYGAVDTEYAPMEYLDDPMDLD</sequence>
<evidence type="ECO:0000313" key="3">
    <source>
        <dbReference type="Proteomes" id="UP000800093"/>
    </source>
</evidence>
<organism evidence="2 3">
    <name type="scientific">Lojkania enalia</name>
    <dbReference type="NCBI Taxonomy" id="147567"/>
    <lineage>
        <taxon>Eukaryota</taxon>
        <taxon>Fungi</taxon>
        <taxon>Dikarya</taxon>
        <taxon>Ascomycota</taxon>
        <taxon>Pezizomycotina</taxon>
        <taxon>Dothideomycetes</taxon>
        <taxon>Pleosporomycetidae</taxon>
        <taxon>Pleosporales</taxon>
        <taxon>Pleosporales incertae sedis</taxon>
        <taxon>Lojkania</taxon>
    </lineage>
</organism>
<gene>
    <name evidence="2" type="ORF">CC78DRAFT_77514</name>
</gene>